<evidence type="ECO:0000256" key="1">
    <source>
        <dbReference type="SAM" id="Phobius"/>
    </source>
</evidence>
<evidence type="ECO:0000313" key="2">
    <source>
        <dbReference type="EMBL" id="TVZ68058.1"/>
    </source>
</evidence>
<feature type="transmembrane region" description="Helical" evidence="1">
    <location>
        <begin position="12"/>
        <end position="31"/>
    </location>
</feature>
<dbReference type="AlphaFoldDB" id="A0A542BLL5"/>
<keyword evidence="1" id="KW-0472">Membrane</keyword>
<reference evidence="2" key="2">
    <citation type="submission" date="2019-08" db="EMBL/GenBank/DDBJ databases">
        <title>Investigation of anaerobic lignin degradation for improved lignocellulosic biofuels.</title>
        <authorList>
            <person name="Deangelis K.PhD."/>
        </authorList>
    </citation>
    <scope>NUCLEOTIDE SEQUENCE [LARGE SCALE GENOMIC DNA]</scope>
    <source>
        <strain evidence="2">128R</strain>
    </source>
</reference>
<comment type="caution">
    <text evidence="2">The sequence shown here is derived from an EMBL/GenBank/DDBJ whole genome shotgun (WGS) entry which is preliminary data.</text>
</comment>
<keyword evidence="1" id="KW-0812">Transmembrane</keyword>
<keyword evidence="1" id="KW-1133">Transmembrane helix</keyword>
<name>A0A542BLL5_SERFO</name>
<reference evidence="2" key="1">
    <citation type="submission" date="2019-06" db="EMBL/GenBank/DDBJ databases">
        <authorList>
            <person name="Deangelis K."/>
            <person name="Huntemann M."/>
            <person name="Clum A."/>
            <person name="Pillay M."/>
            <person name="Palaniappan K."/>
            <person name="Varghese N."/>
            <person name="Mikhailova N."/>
            <person name="Stamatis D."/>
            <person name="Reddy T."/>
            <person name="Daum C."/>
            <person name="Shapiro N."/>
            <person name="Ivanova N."/>
            <person name="Kyrpides N."/>
            <person name="Woyke T."/>
        </authorList>
    </citation>
    <scope>NUCLEOTIDE SEQUENCE [LARGE SCALE GENOMIC DNA]</scope>
    <source>
        <strain evidence="2">128R</strain>
    </source>
</reference>
<proteinExistence type="predicted"/>
<accession>A0A542BLL5</accession>
<sequence>MAALSFNYVESGRLVLLPGGLISYAMRIYVLNRMLRNIPDRFHVAAKRPECEPQTLTQLSDWVEHTQPIRCSLKDEGYSCLHLQDHQPPCKSNTAPKR</sequence>
<dbReference type="EMBL" id="VISQ01000001">
    <property type="protein sequence ID" value="TVZ68058.1"/>
    <property type="molecule type" value="Genomic_DNA"/>
</dbReference>
<protein>
    <submittedName>
        <fullName evidence="2">Uncharacterized protein</fullName>
    </submittedName>
</protein>
<organism evidence="2">
    <name type="scientific">Serratia fonticola</name>
    <dbReference type="NCBI Taxonomy" id="47917"/>
    <lineage>
        <taxon>Bacteria</taxon>
        <taxon>Pseudomonadati</taxon>
        <taxon>Pseudomonadota</taxon>
        <taxon>Gammaproteobacteria</taxon>
        <taxon>Enterobacterales</taxon>
        <taxon>Yersiniaceae</taxon>
        <taxon>Serratia</taxon>
    </lineage>
</organism>
<gene>
    <name evidence="2" type="ORF">FHU10_0475</name>
</gene>